<gene>
    <name evidence="2" type="ORF">CCAP1982_LOCUS545</name>
</gene>
<accession>A0A811TZF1</accession>
<dbReference type="OrthoDB" id="2687452at2759"/>
<sequence length="279" mass="28885">MTDTATPKSKLTVTVTVTATAHQTTVLAAEDDNCELNELELCRCCGKPNVTLYDLFPKASTTSTSAAPVAADNVDSSEVDVSVNMNADNMATSVIDENEKLTSSVVDILADDNPNNTDGEIMHKTATAVVDLSDATKTNVSTKIDDNAGTNTPKRCYRTIAASIAAAAAASGTSSNTSNKTTGLCSDGGAPTCEEKLNDPISVAAAAATAVTVAATNGDDVADDRSIYGEGARVAAATRVKKSETNQNAVGAPNNNAEGQNSDNMENILQEMEIWQLRA</sequence>
<dbReference type="AlphaFoldDB" id="A0A811TZF1"/>
<evidence type="ECO:0000313" key="3">
    <source>
        <dbReference type="Proteomes" id="UP000606786"/>
    </source>
</evidence>
<protein>
    <submittedName>
        <fullName evidence="2">(Mediterranean fruit fly) hypothetical protein</fullName>
    </submittedName>
</protein>
<dbReference type="EMBL" id="CAJHJT010000001">
    <property type="protein sequence ID" value="CAD6991631.1"/>
    <property type="molecule type" value="Genomic_DNA"/>
</dbReference>
<dbReference type="Proteomes" id="UP000606786">
    <property type="component" value="Unassembled WGS sequence"/>
</dbReference>
<evidence type="ECO:0000256" key="1">
    <source>
        <dbReference type="SAM" id="MobiDB-lite"/>
    </source>
</evidence>
<evidence type="ECO:0000313" key="2">
    <source>
        <dbReference type="EMBL" id="CAD6991631.1"/>
    </source>
</evidence>
<organism evidence="2 3">
    <name type="scientific">Ceratitis capitata</name>
    <name type="common">Mediterranean fruit fly</name>
    <name type="synonym">Tephritis capitata</name>
    <dbReference type="NCBI Taxonomy" id="7213"/>
    <lineage>
        <taxon>Eukaryota</taxon>
        <taxon>Metazoa</taxon>
        <taxon>Ecdysozoa</taxon>
        <taxon>Arthropoda</taxon>
        <taxon>Hexapoda</taxon>
        <taxon>Insecta</taxon>
        <taxon>Pterygota</taxon>
        <taxon>Neoptera</taxon>
        <taxon>Endopterygota</taxon>
        <taxon>Diptera</taxon>
        <taxon>Brachycera</taxon>
        <taxon>Muscomorpha</taxon>
        <taxon>Tephritoidea</taxon>
        <taxon>Tephritidae</taxon>
        <taxon>Ceratitis</taxon>
        <taxon>Ceratitis</taxon>
    </lineage>
</organism>
<reference evidence="2" key="1">
    <citation type="submission" date="2020-11" db="EMBL/GenBank/DDBJ databases">
        <authorList>
            <person name="Whitehead M."/>
        </authorList>
    </citation>
    <scope>NUCLEOTIDE SEQUENCE</scope>
    <source>
        <strain evidence="2">EGII</strain>
    </source>
</reference>
<comment type="caution">
    <text evidence="2">The sequence shown here is derived from an EMBL/GenBank/DDBJ whole genome shotgun (WGS) entry which is preliminary data.</text>
</comment>
<feature type="compositionally biased region" description="Polar residues" evidence="1">
    <location>
        <begin position="245"/>
        <end position="264"/>
    </location>
</feature>
<name>A0A811TZF1_CERCA</name>
<feature type="region of interest" description="Disordered" evidence="1">
    <location>
        <begin position="239"/>
        <end position="264"/>
    </location>
</feature>
<keyword evidence="3" id="KW-1185">Reference proteome</keyword>
<proteinExistence type="predicted"/>